<protein>
    <submittedName>
        <fullName evidence="1">Developmental checkpoint coupling sporulation initiation to replication initiation</fullName>
    </submittedName>
</protein>
<dbReference type="InterPro" id="IPR015064">
    <property type="entry name" value="Sda"/>
</dbReference>
<dbReference type="Pfam" id="PF08970">
    <property type="entry name" value="Sda"/>
    <property type="match status" value="1"/>
</dbReference>
<dbReference type="SUPFAM" id="SSF100985">
    <property type="entry name" value="Sporulation inhibitor Sda"/>
    <property type="match status" value="1"/>
</dbReference>
<organism evidence="1 2">
    <name type="scientific">Texcoconibacillus texcoconensis</name>
    <dbReference type="NCBI Taxonomy" id="1095777"/>
    <lineage>
        <taxon>Bacteria</taxon>
        <taxon>Bacillati</taxon>
        <taxon>Bacillota</taxon>
        <taxon>Bacilli</taxon>
        <taxon>Bacillales</taxon>
        <taxon>Bacillaceae</taxon>
        <taxon>Texcoconibacillus</taxon>
    </lineage>
</organism>
<name>A0A840QRI4_9BACI</name>
<sequence length="46" mass="5507">MNHLSDELLMETYEKAVELKLSDDFIRLIENELERRSLLDKLRLSS</sequence>
<keyword evidence="2" id="KW-1185">Reference proteome</keyword>
<evidence type="ECO:0000313" key="1">
    <source>
        <dbReference type="EMBL" id="MBB5173975.1"/>
    </source>
</evidence>
<gene>
    <name evidence="1" type="ORF">HNQ41_002165</name>
</gene>
<proteinExistence type="predicted"/>
<accession>A0A840QRI4</accession>
<dbReference type="EMBL" id="JACHHB010000009">
    <property type="protein sequence ID" value="MBB5173975.1"/>
    <property type="molecule type" value="Genomic_DNA"/>
</dbReference>
<evidence type="ECO:0000313" key="2">
    <source>
        <dbReference type="Proteomes" id="UP000551878"/>
    </source>
</evidence>
<reference evidence="1 2" key="1">
    <citation type="submission" date="2020-08" db="EMBL/GenBank/DDBJ databases">
        <title>Genomic Encyclopedia of Type Strains, Phase IV (KMG-IV): sequencing the most valuable type-strain genomes for metagenomic binning, comparative biology and taxonomic classification.</title>
        <authorList>
            <person name="Goeker M."/>
        </authorList>
    </citation>
    <scope>NUCLEOTIDE SEQUENCE [LARGE SCALE GENOMIC DNA]</scope>
    <source>
        <strain evidence="1 2">DSM 24696</strain>
    </source>
</reference>
<comment type="caution">
    <text evidence="1">The sequence shown here is derived from an EMBL/GenBank/DDBJ whole genome shotgun (WGS) entry which is preliminary data.</text>
</comment>
<dbReference type="Proteomes" id="UP000551878">
    <property type="component" value="Unassembled WGS sequence"/>
</dbReference>
<dbReference type="Gene3D" id="1.10.287.1100">
    <property type="entry name" value="Sporulation inhibitor A"/>
    <property type="match status" value="1"/>
</dbReference>
<dbReference type="AlphaFoldDB" id="A0A840QRI4"/>
<dbReference type="RefSeq" id="WP_184664406.1">
    <property type="nucleotide sequence ID" value="NZ_JACHHB010000009.1"/>
</dbReference>
<dbReference type="InterPro" id="IPR036916">
    <property type="entry name" value="Sda_sf"/>
</dbReference>